<evidence type="ECO:0000256" key="9">
    <source>
        <dbReference type="RuleBase" id="RU000688"/>
    </source>
</evidence>
<feature type="domain" description="G-protein coupled receptors family 1 profile" evidence="12">
    <location>
        <begin position="49"/>
        <end position="445"/>
    </location>
</feature>
<dbReference type="EMBL" id="DS469538">
    <property type="protein sequence ID" value="EDO45097.1"/>
    <property type="molecule type" value="Genomic_DNA"/>
</dbReference>
<keyword evidence="5 9" id="KW-0297">G-protein coupled receptor</keyword>
<dbReference type="PANTHER" id="PTHR24249">
    <property type="entry name" value="HISTAMINE RECEPTOR-RELATED G-PROTEIN COUPLED RECEPTOR"/>
    <property type="match status" value="1"/>
</dbReference>
<evidence type="ECO:0000256" key="11">
    <source>
        <dbReference type="SAM" id="Phobius"/>
    </source>
</evidence>
<name>A7RTV5_NEMVE</name>
<evidence type="ECO:0000256" key="8">
    <source>
        <dbReference type="ARBA" id="ARBA00023224"/>
    </source>
</evidence>
<dbReference type="GO" id="GO:0005886">
    <property type="term" value="C:plasma membrane"/>
    <property type="evidence" value="ECO:0000318"/>
    <property type="project" value="GO_Central"/>
</dbReference>
<evidence type="ECO:0000313" key="13">
    <source>
        <dbReference type="EMBL" id="EDO45097.1"/>
    </source>
</evidence>
<evidence type="ECO:0000259" key="12">
    <source>
        <dbReference type="PROSITE" id="PS50262"/>
    </source>
</evidence>
<evidence type="ECO:0000256" key="5">
    <source>
        <dbReference type="ARBA" id="ARBA00023040"/>
    </source>
</evidence>
<gene>
    <name evidence="13" type="ORF">NEMVEDRAFT_v1g202074</name>
</gene>
<dbReference type="HOGENOM" id="CLU_577859_0_0_1"/>
<evidence type="ECO:0000256" key="7">
    <source>
        <dbReference type="ARBA" id="ARBA00023170"/>
    </source>
</evidence>
<dbReference type="PROSITE" id="PS50262">
    <property type="entry name" value="G_PROTEIN_RECEP_F1_2"/>
    <property type="match status" value="1"/>
</dbReference>
<organism evidence="13 14">
    <name type="scientific">Nematostella vectensis</name>
    <name type="common">Starlet sea anemone</name>
    <dbReference type="NCBI Taxonomy" id="45351"/>
    <lineage>
        <taxon>Eukaryota</taxon>
        <taxon>Metazoa</taxon>
        <taxon>Cnidaria</taxon>
        <taxon>Anthozoa</taxon>
        <taxon>Hexacorallia</taxon>
        <taxon>Actiniaria</taxon>
        <taxon>Edwardsiidae</taxon>
        <taxon>Nematostella</taxon>
    </lineage>
</organism>
<dbReference type="InterPro" id="IPR050569">
    <property type="entry name" value="TAAR"/>
</dbReference>
<dbReference type="SMART" id="SM01381">
    <property type="entry name" value="7TM_GPCR_Srsx"/>
    <property type="match status" value="1"/>
</dbReference>
<feature type="transmembrane region" description="Helical" evidence="11">
    <location>
        <begin position="40"/>
        <end position="58"/>
    </location>
</feature>
<protein>
    <recommendedName>
        <fullName evidence="12">G-protein coupled receptors family 1 profile domain-containing protein</fullName>
    </recommendedName>
</protein>
<dbReference type="Pfam" id="PF00001">
    <property type="entry name" value="7tm_1"/>
    <property type="match status" value="1"/>
</dbReference>
<dbReference type="GO" id="GO:0030594">
    <property type="term" value="F:neurotransmitter receptor activity"/>
    <property type="evidence" value="ECO:0000318"/>
    <property type="project" value="GO_Central"/>
</dbReference>
<dbReference type="PROSITE" id="PS00237">
    <property type="entry name" value="G_PROTEIN_RECEP_F1_1"/>
    <property type="match status" value="1"/>
</dbReference>
<dbReference type="GO" id="GO:0007268">
    <property type="term" value="P:chemical synaptic transmission"/>
    <property type="evidence" value="ECO:0000318"/>
    <property type="project" value="GO_Central"/>
</dbReference>
<dbReference type="CDD" id="cd00637">
    <property type="entry name" value="7tm_classA_rhodopsin-like"/>
    <property type="match status" value="1"/>
</dbReference>
<dbReference type="Proteomes" id="UP000001593">
    <property type="component" value="Unassembled WGS sequence"/>
</dbReference>
<keyword evidence="6 11" id="KW-0472">Membrane</keyword>
<dbReference type="Gene3D" id="1.20.1070.10">
    <property type="entry name" value="Rhodopsin 7-helix transmembrane proteins"/>
    <property type="match status" value="2"/>
</dbReference>
<dbReference type="InParanoid" id="A7RTV5"/>
<dbReference type="GO" id="GO:0045202">
    <property type="term" value="C:synapse"/>
    <property type="evidence" value="ECO:0007669"/>
    <property type="project" value="GOC"/>
</dbReference>
<dbReference type="SUPFAM" id="SSF81321">
    <property type="entry name" value="Family A G protein-coupled receptor-like"/>
    <property type="match status" value="1"/>
</dbReference>
<feature type="region of interest" description="Disordered" evidence="10">
    <location>
        <begin position="255"/>
        <end position="277"/>
    </location>
</feature>
<reference evidence="13 14" key="1">
    <citation type="journal article" date="2007" name="Science">
        <title>Sea anemone genome reveals ancestral eumetazoan gene repertoire and genomic organization.</title>
        <authorList>
            <person name="Putnam N.H."/>
            <person name="Srivastava M."/>
            <person name="Hellsten U."/>
            <person name="Dirks B."/>
            <person name="Chapman J."/>
            <person name="Salamov A."/>
            <person name="Terry A."/>
            <person name="Shapiro H."/>
            <person name="Lindquist E."/>
            <person name="Kapitonov V.V."/>
            <person name="Jurka J."/>
            <person name="Genikhovich G."/>
            <person name="Grigoriev I.V."/>
            <person name="Lucas S.M."/>
            <person name="Steele R.E."/>
            <person name="Finnerty J.R."/>
            <person name="Technau U."/>
            <person name="Martindale M.Q."/>
            <person name="Rokhsar D.S."/>
        </authorList>
    </citation>
    <scope>NUCLEOTIDE SEQUENCE [LARGE SCALE GENOMIC DNA]</scope>
    <source>
        <strain evidence="14">CH2 X CH6</strain>
    </source>
</reference>
<dbReference type="GO" id="GO:0007187">
    <property type="term" value="P:G protein-coupled receptor signaling pathway, coupled to cyclic nucleotide second messenger"/>
    <property type="evidence" value="ECO:0000318"/>
    <property type="project" value="GO_Central"/>
</dbReference>
<keyword evidence="2" id="KW-1003">Cell membrane</keyword>
<evidence type="ECO:0000256" key="3">
    <source>
        <dbReference type="ARBA" id="ARBA00022692"/>
    </source>
</evidence>
<keyword evidence="7 9" id="KW-0675">Receptor</keyword>
<feature type="transmembrane region" description="Helical" evidence="11">
    <location>
        <begin position="423"/>
        <end position="444"/>
    </location>
</feature>
<evidence type="ECO:0000256" key="10">
    <source>
        <dbReference type="SAM" id="MobiDB-lite"/>
    </source>
</evidence>
<dbReference type="InterPro" id="IPR000276">
    <property type="entry name" value="GPCR_Rhodpsn"/>
</dbReference>
<comment type="similarity">
    <text evidence="9">Belongs to the G-protein coupled receptor 1 family.</text>
</comment>
<evidence type="ECO:0000256" key="6">
    <source>
        <dbReference type="ARBA" id="ARBA00023136"/>
    </source>
</evidence>
<proteinExistence type="inferred from homology"/>
<keyword evidence="4 11" id="KW-1133">Transmembrane helix</keyword>
<dbReference type="GO" id="GO:0030425">
    <property type="term" value="C:dendrite"/>
    <property type="evidence" value="ECO:0000318"/>
    <property type="project" value="GO_Central"/>
</dbReference>
<accession>A7RTV5</accession>
<evidence type="ECO:0000256" key="1">
    <source>
        <dbReference type="ARBA" id="ARBA00004651"/>
    </source>
</evidence>
<dbReference type="FunFam" id="1.20.1070.10:FF:001184">
    <property type="entry name" value="Predicted protein"/>
    <property type="match status" value="1"/>
</dbReference>
<dbReference type="PANTHER" id="PTHR24249:SF372">
    <property type="entry name" value="G-PROTEIN COUPLED RECEPTORS FAMILY 1 PROFILE DOMAIN-CONTAINING PROTEIN"/>
    <property type="match status" value="1"/>
</dbReference>
<dbReference type="FunCoup" id="A7RTV5">
    <property type="interactions" value="49"/>
</dbReference>
<feature type="transmembrane region" description="Helical" evidence="11">
    <location>
        <begin position="106"/>
        <end position="128"/>
    </location>
</feature>
<keyword evidence="3 9" id="KW-0812">Transmembrane</keyword>
<keyword evidence="14" id="KW-1185">Reference proteome</keyword>
<dbReference type="PRINTS" id="PR00237">
    <property type="entry name" value="GPCRRHODOPSN"/>
</dbReference>
<evidence type="ECO:0000256" key="2">
    <source>
        <dbReference type="ARBA" id="ARBA00022475"/>
    </source>
</evidence>
<evidence type="ECO:0000313" key="14">
    <source>
        <dbReference type="Proteomes" id="UP000001593"/>
    </source>
</evidence>
<feature type="transmembrane region" description="Helical" evidence="11">
    <location>
        <begin position="140"/>
        <end position="167"/>
    </location>
</feature>
<dbReference type="GO" id="GO:0004993">
    <property type="term" value="F:G protein-coupled serotonin receptor activity"/>
    <property type="evidence" value="ECO:0000318"/>
    <property type="project" value="GO_Central"/>
</dbReference>
<dbReference type="InterPro" id="IPR017452">
    <property type="entry name" value="GPCR_Rhodpsn_7TM"/>
</dbReference>
<comment type="subcellular location">
    <subcellularLocation>
        <location evidence="1">Cell membrane</location>
        <topology evidence="1">Multi-pass membrane protein</topology>
    </subcellularLocation>
</comment>
<sequence length="473" mass="52595">MAWLHGNTSAVVCPYREYRAMQYRGEDYERTAIAVTSLKVILGPPIITINGALLISLIRVPNLRTPPNLLLCNVLLADLLVGLVVIPMGIPWVLDYGITRSCSYHGAAAAVGLSLAGVSFLSIQAICIERYLALFLHLQYALYVTLRSTKIVVAAIWLYVICITAVYNSPLAYHFANISLYYISAHLLVGIVVIYWTYSRIFRLVLRHRKQIDTISGARAGSVGRKESAKHSKRNNVEIPNANIEHVQTIARESNGYSHAKATPERGGSPARRASCGIDNNSMRVEVLQAEDSRASSGIDMINPMRVEVLRAEDSRASCGIENISPMRVEVLRDTRDSPDVHTRVTSSIEVEASRLEDADNRNAQGKTKLSRTRRGYFSHARVLRQSKFAVTMAYVTGVTLLCYAPVAVTFCAVKLTDYDKSAIQVSLVSFTVGISSSLWNPLIYCWRNTEIRSAVCRLLCMRRDDIMVQVIH</sequence>
<feature type="transmembrane region" description="Helical" evidence="11">
    <location>
        <begin position="389"/>
        <end position="411"/>
    </location>
</feature>
<feature type="transmembrane region" description="Helical" evidence="11">
    <location>
        <begin position="179"/>
        <end position="198"/>
    </location>
</feature>
<dbReference type="AlphaFoldDB" id="A7RTV5"/>
<evidence type="ECO:0000256" key="4">
    <source>
        <dbReference type="ARBA" id="ARBA00022989"/>
    </source>
</evidence>
<dbReference type="OMA" id="WRNTEIR"/>
<keyword evidence="8 9" id="KW-0807">Transducer</keyword>
<dbReference type="PhylomeDB" id="A7RTV5"/>
<feature type="transmembrane region" description="Helical" evidence="11">
    <location>
        <begin position="70"/>
        <end position="94"/>
    </location>
</feature>
<dbReference type="eggNOG" id="KOG3656">
    <property type="taxonomic scope" value="Eukaryota"/>
</dbReference>